<accession>A0A346E121</accession>
<evidence type="ECO:0000313" key="6">
    <source>
        <dbReference type="EMBL" id="AXN02676.1"/>
    </source>
</evidence>
<evidence type="ECO:0000256" key="5">
    <source>
        <dbReference type="HAMAP-Rule" id="MF_00340"/>
    </source>
</evidence>
<dbReference type="HAMAP" id="MF_00340">
    <property type="entry name" value="Ribosomal_bL32"/>
    <property type="match status" value="1"/>
</dbReference>
<reference evidence="6 7" key="1">
    <citation type="submission" date="2018-03" db="EMBL/GenBank/DDBJ databases">
        <title>A parallel universe: an anciently diverged bacterial symbiosis in a Hawaiian planthopper (Hemiptera: Cixiidae) reveals rearranged nutritional responsibilities.</title>
        <authorList>
            <person name="Bennett G."/>
            <person name="Mao M."/>
        </authorList>
    </citation>
    <scope>NUCLEOTIDE SEQUENCE [LARGE SCALE GENOMIC DNA]</scope>
    <source>
        <strain evidence="6 7">OLIH</strain>
    </source>
</reference>
<evidence type="ECO:0000256" key="3">
    <source>
        <dbReference type="ARBA" id="ARBA00023274"/>
    </source>
</evidence>
<dbReference type="AlphaFoldDB" id="A0A346E121"/>
<dbReference type="GO" id="GO:0003735">
    <property type="term" value="F:structural constituent of ribosome"/>
    <property type="evidence" value="ECO:0007669"/>
    <property type="project" value="InterPro"/>
</dbReference>
<protein>
    <recommendedName>
        <fullName evidence="4 5">Large ribosomal subunit protein bL32</fullName>
    </recommendedName>
</protein>
<dbReference type="GO" id="GO:0006412">
    <property type="term" value="P:translation"/>
    <property type="evidence" value="ECO:0007669"/>
    <property type="project" value="UniProtKB-UniRule"/>
</dbReference>
<keyword evidence="2 5" id="KW-0689">Ribosomal protein</keyword>
<keyword evidence="3 5" id="KW-0687">Ribonucleoprotein</keyword>
<evidence type="ECO:0000256" key="2">
    <source>
        <dbReference type="ARBA" id="ARBA00022980"/>
    </source>
</evidence>
<dbReference type="Proteomes" id="UP000257017">
    <property type="component" value="Chromosome"/>
</dbReference>
<dbReference type="GO" id="GO:0015934">
    <property type="term" value="C:large ribosomal subunit"/>
    <property type="evidence" value="ECO:0007669"/>
    <property type="project" value="InterPro"/>
</dbReference>
<dbReference type="InterPro" id="IPR002677">
    <property type="entry name" value="Ribosomal_bL32"/>
</dbReference>
<dbReference type="RefSeq" id="WP_158380382.1">
    <property type="nucleotide sequence ID" value="NZ_CP028359.1"/>
</dbReference>
<dbReference type="EMBL" id="CP028359">
    <property type="protein sequence ID" value="AXN02676.1"/>
    <property type="molecule type" value="Genomic_DNA"/>
</dbReference>
<evidence type="ECO:0000256" key="1">
    <source>
        <dbReference type="ARBA" id="ARBA00008560"/>
    </source>
</evidence>
<dbReference type="Pfam" id="PF01783">
    <property type="entry name" value="Ribosomal_L32p"/>
    <property type="match status" value="1"/>
</dbReference>
<evidence type="ECO:0000256" key="4">
    <source>
        <dbReference type="ARBA" id="ARBA00035178"/>
    </source>
</evidence>
<dbReference type="NCBIfam" id="TIGR01031">
    <property type="entry name" value="rpmF_bact"/>
    <property type="match status" value="1"/>
</dbReference>
<evidence type="ECO:0000313" key="7">
    <source>
        <dbReference type="Proteomes" id="UP000257017"/>
    </source>
</evidence>
<sequence>MAHPKKRKSKSKTLKRRNSQKIKILNLYKEKISKKIHVYHRGILIDKTIYYKGRVFQMK</sequence>
<comment type="similarity">
    <text evidence="1 5">Belongs to the bacterial ribosomal protein bL32 family.</text>
</comment>
<dbReference type="InterPro" id="IPR011332">
    <property type="entry name" value="Ribosomal_zn-bd"/>
</dbReference>
<name>A0A346E121_9FLAO</name>
<gene>
    <name evidence="5" type="primary">rpmF</name>
    <name evidence="6" type="ORF">C9I73_139</name>
</gene>
<proteinExistence type="inferred from homology"/>
<organism evidence="6 7">
    <name type="scientific">Candidatus Karelsulcia muelleri</name>
    <dbReference type="NCBI Taxonomy" id="336810"/>
    <lineage>
        <taxon>Bacteria</taxon>
        <taxon>Pseudomonadati</taxon>
        <taxon>Bacteroidota</taxon>
        <taxon>Flavobacteriia</taxon>
        <taxon>Flavobacteriales</taxon>
        <taxon>Candidatus Karelsulcia</taxon>
    </lineage>
</organism>
<dbReference type="SUPFAM" id="SSF57829">
    <property type="entry name" value="Zn-binding ribosomal proteins"/>
    <property type="match status" value="1"/>
</dbReference>